<organism evidence="6 7">
    <name type="scientific">Lichenibacterium ramalinae</name>
    <dbReference type="NCBI Taxonomy" id="2316527"/>
    <lineage>
        <taxon>Bacteria</taxon>
        <taxon>Pseudomonadati</taxon>
        <taxon>Pseudomonadota</taxon>
        <taxon>Alphaproteobacteria</taxon>
        <taxon>Hyphomicrobiales</taxon>
        <taxon>Lichenihabitantaceae</taxon>
        <taxon>Lichenibacterium</taxon>
    </lineage>
</organism>
<dbReference type="GO" id="GO:0005524">
    <property type="term" value="F:ATP binding"/>
    <property type="evidence" value="ECO:0007669"/>
    <property type="project" value="UniProtKB-KW"/>
</dbReference>
<keyword evidence="2 4" id="KW-0547">Nucleotide-binding</keyword>
<dbReference type="NCBIfam" id="TIGR02727">
    <property type="entry name" value="MTHFS_bact"/>
    <property type="match status" value="1"/>
</dbReference>
<dbReference type="PANTHER" id="PTHR23407:SF1">
    <property type="entry name" value="5-FORMYLTETRAHYDROFOLATE CYCLO-LIGASE"/>
    <property type="match status" value="1"/>
</dbReference>
<dbReference type="EC" id="6.3.3.2" evidence="5"/>
<dbReference type="Gene3D" id="3.40.50.10420">
    <property type="entry name" value="NagB/RpiA/CoA transferase-like"/>
    <property type="match status" value="1"/>
</dbReference>
<evidence type="ECO:0000256" key="4">
    <source>
        <dbReference type="PIRSR" id="PIRSR006806-1"/>
    </source>
</evidence>
<feature type="binding site" evidence="4">
    <location>
        <begin position="7"/>
        <end position="11"/>
    </location>
    <ligand>
        <name>ATP</name>
        <dbReference type="ChEBI" id="CHEBI:30616"/>
    </ligand>
</feature>
<evidence type="ECO:0000256" key="3">
    <source>
        <dbReference type="ARBA" id="ARBA00022840"/>
    </source>
</evidence>
<name>A0A4Q2RCT8_9HYPH</name>
<comment type="similarity">
    <text evidence="1 5">Belongs to the 5-formyltetrahydrofolate cyclo-ligase family.</text>
</comment>
<keyword evidence="5" id="KW-0479">Metal-binding</keyword>
<dbReference type="InterPro" id="IPR002698">
    <property type="entry name" value="FTHF_cligase"/>
</dbReference>
<protein>
    <recommendedName>
        <fullName evidence="5">5-formyltetrahydrofolate cyclo-ligase</fullName>
        <ecNumber evidence="5">6.3.3.2</ecNumber>
    </recommendedName>
</protein>
<dbReference type="GO" id="GO:0046872">
    <property type="term" value="F:metal ion binding"/>
    <property type="evidence" value="ECO:0007669"/>
    <property type="project" value="UniProtKB-KW"/>
</dbReference>
<keyword evidence="6" id="KW-0436">Ligase</keyword>
<comment type="cofactor">
    <cofactor evidence="5">
        <name>Mg(2+)</name>
        <dbReference type="ChEBI" id="CHEBI:18420"/>
    </cofactor>
</comment>
<reference evidence="6 7" key="1">
    <citation type="submission" date="2018-09" db="EMBL/GenBank/DDBJ databases">
        <authorList>
            <person name="Grouzdev D.S."/>
            <person name="Krutkina M.S."/>
        </authorList>
    </citation>
    <scope>NUCLEOTIDE SEQUENCE [LARGE SCALE GENOMIC DNA]</scope>
    <source>
        <strain evidence="6 7">RmlP001</strain>
    </source>
</reference>
<accession>A0A4Q2RCT8</accession>
<evidence type="ECO:0000313" key="6">
    <source>
        <dbReference type="EMBL" id="RYB02914.1"/>
    </source>
</evidence>
<dbReference type="PANTHER" id="PTHR23407">
    <property type="entry name" value="ATPASE INHIBITOR/5-FORMYLTETRAHYDROFOLATE CYCLO-LIGASE"/>
    <property type="match status" value="1"/>
</dbReference>
<dbReference type="AlphaFoldDB" id="A0A4Q2RCT8"/>
<keyword evidence="7" id="KW-1185">Reference proteome</keyword>
<feature type="binding site" evidence="4">
    <location>
        <position position="61"/>
    </location>
    <ligand>
        <name>substrate</name>
    </ligand>
</feature>
<gene>
    <name evidence="6" type="ORF">D3272_19010</name>
</gene>
<dbReference type="SUPFAM" id="SSF100950">
    <property type="entry name" value="NagB/RpiA/CoA transferase-like"/>
    <property type="match status" value="1"/>
</dbReference>
<keyword evidence="3 4" id="KW-0067">ATP-binding</keyword>
<dbReference type="RefSeq" id="WP_129220798.1">
    <property type="nucleotide sequence ID" value="NZ_QYBC01000017.1"/>
</dbReference>
<dbReference type="Pfam" id="PF01812">
    <property type="entry name" value="5-FTHF_cyc-lig"/>
    <property type="match status" value="1"/>
</dbReference>
<comment type="catalytic activity">
    <reaction evidence="5">
        <text>(6S)-5-formyl-5,6,7,8-tetrahydrofolate + ATP = (6R)-5,10-methenyltetrahydrofolate + ADP + phosphate</text>
        <dbReference type="Rhea" id="RHEA:10488"/>
        <dbReference type="ChEBI" id="CHEBI:30616"/>
        <dbReference type="ChEBI" id="CHEBI:43474"/>
        <dbReference type="ChEBI" id="CHEBI:57455"/>
        <dbReference type="ChEBI" id="CHEBI:57457"/>
        <dbReference type="ChEBI" id="CHEBI:456216"/>
        <dbReference type="EC" id="6.3.3.2"/>
    </reaction>
</comment>
<proteinExistence type="inferred from homology"/>
<evidence type="ECO:0000256" key="1">
    <source>
        <dbReference type="ARBA" id="ARBA00010638"/>
    </source>
</evidence>
<dbReference type="InterPro" id="IPR037171">
    <property type="entry name" value="NagB/RpiA_transferase-like"/>
</dbReference>
<feature type="binding site" evidence="4">
    <location>
        <position position="56"/>
    </location>
    <ligand>
        <name>substrate</name>
    </ligand>
</feature>
<dbReference type="OrthoDB" id="9801938at2"/>
<keyword evidence="5" id="KW-0460">Magnesium</keyword>
<comment type="caution">
    <text evidence="6">The sequence shown here is derived from an EMBL/GenBank/DDBJ whole genome shotgun (WGS) entry which is preliminary data.</text>
</comment>
<dbReference type="Proteomes" id="UP000289411">
    <property type="component" value="Unassembled WGS sequence"/>
</dbReference>
<sequence length="196" mass="20784">MSARDAKHEVRASALARRAAIGPEGRSVLAAALARHGVEAARRLAPQRPPIVSAFLPIRDEPDTRPLLAALAEAGFATALPVTPPRGEPLRFRAWRSGEPLAAGRFGTAEPAAAAPEVDPDLVVVPLAAFDGRGFRLGYGAGYYDGALERLRRLKPVFAIGVAFAAQEVDTVPTEPHDQRLDALVTEHGLMTFGPS</sequence>
<dbReference type="GO" id="GO:0030272">
    <property type="term" value="F:5-formyltetrahydrofolate cyclo-ligase activity"/>
    <property type="evidence" value="ECO:0007669"/>
    <property type="project" value="UniProtKB-EC"/>
</dbReference>
<evidence type="ECO:0000256" key="2">
    <source>
        <dbReference type="ARBA" id="ARBA00022741"/>
    </source>
</evidence>
<dbReference type="GO" id="GO:0035999">
    <property type="term" value="P:tetrahydrofolate interconversion"/>
    <property type="evidence" value="ECO:0007669"/>
    <property type="project" value="TreeGrafter"/>
</dbReference>
<reference evidence="6 7" key="2">
    <citation type="submission" date="2019-02" db="EMBL/GenBank/DDBJ databases">
        <title>'Lichenibacterium ramalinii' gen. nov. sp. nov., 'Lichenibacterium minor' gen. nov. sp. nov.</title>
        <authorList>
            <person name="Pankratov T."/>
        </authorList>
    </citation>
    <scope>NUCLEOTIDE SEQUENCE [LARGE SCALE GENOMIC DNA]</scope>
    <source>
        <strain evidence="6 7">RmlP001</strain>
    </source>
</reference>
<dbReference type="GO" id="GO:0009396">
    <property type="term" value="P:folic acid-containing compound biosynthetic process"/>
    <property type="evidence" value="ECO:0007669"/>
    <property type="project" value="TreeGrafter"/>
</dbReference>
<dbReference type="PIRSF" id="PIRSF006806">
    <property type="entry name" value="FTHF_cligase"/>
    <property type="match status" value="1"/>
</dbReference>
<evidence type="ECO:0000313" key="7">
    <source>
        <dbReference type="Proteomes" id="UP000289411"/>
    </source>
</evidence>
<dbReference type="EMBL" id="QYBC01000017">
    <property type="protein sequence ID" value="RYB02914.1"/>
    <property type="molecule type" value="Genomic_DNA"/>
</dbReference>
<evidence type="ECO:0000256" key="5">
    <source>
        <dbReference type="RuleBase" id="RU361279"/>
    </source>
</evidence>
<feature type="binding site" evidence="4">
    <location>
        <begin position="136"/>
        <end position="144"/>
    </location>
    <ligand>
        <name>ATP</name>
        <dbReference type="ChEBI" id="CHEBI:30616"/>
    </ligand>
</feature>
<dbReference type="InterPro" id="IPR024185">
    <property type="entry name" value="FTHF_cligase-like_sf"/>
</dbReference>